<dbReference type="InterPro" id="IPR025857">
    <property type="entry name" value="MacB_PCD"/>
</dbReference>
<feature type="transmembrane region" description="Helical" evidence="6">
    <location>
        <begin position="763"/>
        <end position="785"/>
    </location>
</feature>
<dbReference type="InterPro" id="IPR003838">
    <property type="entry name" value="ABC3_permease_C"/>
</dbReference>
<keyword evidence="4 6" id="KW-1133">Transmembrane helix</keyword>
<evidence type="ECO:0000256" key="5">
    <source>
        <dbReference type="ARBA" id="ARBA00023136"/>
    </source>
</evidence>
<comment type="subcellular location">
    <subcellularLocation>
        <location evidence="1">Cell membrane</location>
        <topology evidence="1">Multi-pass membrane protein</topology>
    </subcellularLocation>
</comment>
<dbReference type="RefSeq" id="WP_130539053.1">
    <property type="nucleotide sequence ID" value="NZ_CP042431.1"/>
</dbReference>
<evidence type="ECO:0000259" key="7">
    <source>
        <dbReference type="Pfam" id="PF02687"/>
    </source>
</evidence>
<dbReference type="PANTHER" id="PTHR30572">
    <property type="entry name" value="MEMBRANE COMPONENT OF TRANSPORTER-RELATED"/>
    <property type="match status" value="1"/>
</dbReference>
<dbReference type="Proteomes" id="UP000293874">
    <property type="component" value="Unassembled WGS sequence"/>
</dbReference>
<feature type="transmembrane region" description="Helical" evidence="6">
    <location>
        <begin position="329"/>
        <end position="355"/>
    </location>
</feature>
<feature type="transmembrane region" description="Helical" evidence="6">
    <location>
        <begin position="282"/>
        <end position="306"/>
    </location>
</feature>
<evidence type="ECO:0000256" key="2">
    <source>
        <dbReference type="ARBA" id="ARBA00022475"/>
    </source>
</evidence>
<feature type="transmembrane region" description="Helical" evidence="6">
    <location>
        <begin position="21"/>
        <end position="42"/>
    </location>
</feature>
<dbReference type="OrthoDB" id="1451596at2"/>
<evidence type="ECO:0000256" key="1">
    <source>
        <dbReference type="ARBA" id="ARBA00004651"/>
    </source>
</evidence>
<dbReference type="InterPro" id="IPR050250">
    <property type="entry name" value="Macrolide_Exporter_MacB"/>
</dbReference>
<dbReference type="AlphaFoldDB" id="A0A4Q7MZA9"/>
<accession>A0A4Q7MZA9</accession>
<evidence type="ECO:0000256" key="4">
    <source>
        <dbReference type="ARBA" id="ARBA00022989"/>
    </source>
</evidence>
<dbReference type="Pfam" id="PF12704">
    <property type="entry name" value="MacB_PCD"/>
    <property type="match status" value="2"/>
</dbReference>
<feature type="transmembrane region" description="Helical" evidence="6">
    <location>
        <begin position="681"/>
        <end position="703"/>
    </location>
</feature>
<gene>
    <name evidence="9" type="ORF">EV199_0450</name>
</gene>
<evidence type="ECO:0000256" key="3">
    <source>
        <dbReference type="ARBA" id="ARBA00022692"/>
    </source>
</evidence>
<keyword evidence="5 6" id="KW-0472">Membrane</keyword>
<dbReference type="Pfam" id="PF02687">
    <property type="entry name" value="FtsX"/>
    <property type="match status" value="2"/>
</dbReference>
<evidence type="ECO:0000313" key="9">
    <source>
        <dbReference type="EMBL" id="RZS74601.1"/>
    </source>
</evidence>
<comment type="caution">
    <text evidence="9">The sequence shown here is derived from an EMBL/GenBank/DDBJ whole genome shotgun (WGS) entry which is preliminary data.</text>
</comment>
<keyword evidence="3 6" id="KW-0812">Transmembrane</keyword>
<feature type="domain" description="MacB-like periplasmic core" evidence="8">
    <location>
        <begin position="500"/>
        <end position="641"/>
    </location>
</feature>
<evidence type="ECO:0000313" key="10">
    <source>
        <dbReference type="Proteomes" id="UP000293874"/>
    </source>
</evidence>
<feature type="transmembrane region" description="Helical" evidence="6">
    <location>
        <begin position="375"/>
        <end position="400"/>
    </location>
</feature>
<proteinExistence type="predicted"/>
<feature type="domain" description="ABC3 transporter permease C-terminal" evidence="7">
    <location>
        <begin position="682"/>
        <end position="793"/>
    </location>
</feature>
<keyword evidence="10" id="KW-1185">Reference proteome</keyword>
<protein>
    <submittedName>
        <fullName evidence="9">ABC-type antimicrobial peptide transport system permease subunit</fullName>
    </submittedName>
</protein>
<dbReference type="EMBL" id="SGXA01000001">
    <property type="protein sequence ID" value="RZS74601.1"/>
    <property type="molecule type" value="Genomic_DNA"/>
</dbReference>
<sequence>MLRNYFIIAWRNIIKNRFYSTINVLGLSAGIAFTLLVAAFVWSQLQVNAHLKNADRQYIIQSKWKNPGMGQELTTIEKLPEALKREYPHLVANYYHWDGVTTNVSKRGKVFREGLQVGDNSFLSTYGFKLLHGDATTALTDPFSAVITAEKAKKYFGRTDVVGETISIENFSGSKHDFMITAVMDDQPANSVITVNEDNANGIFLPFAAAGYLNRQVEGWDKFYLVGYWELQPGVQAAEVDRAMLQLVRAHAPAFAAENLQPYVVSLKEYYLSANDGLIRKMLYALSATAIFILLMAIINFINMAVSRSSSRIREIGIRKVMGGLKQQLIGQFLVESILLVFFAMLLAFFLYVISTPFFNAMLGTELPGLGSFPVYFIVYPLLLTLVIGIMAGIYPAFILSSLKSADAVKGRLASIKENILLRKSFLGFQFVTAAVVLIAAYIINQQMNLFFGRSLGFDKEFVIAAQVPRNWSAEGVERMENIRKRFESMPQVQNISLSYEVPDGKNSGTIDMYNAGADSTSFSTAQTLFTDERYAQTYNIPMAAGVFYTADGFATDPQKVVVNESQAKALGYAQAADAIGRQVRFSGWQSVFTIAGVTKDFHFGSMQQAIQPAAFLQVKLIRVYRYFSFKIKPGSMATSIEAVEKEWAALMPGSAFEYQFMDDRLKLLYKSELRLQKASMAATVLSVIIVLLGVTGLVSLSVQKRTREIGVRKVLGSPVSSIIRLFLKEFLGVMLVACMVACPLAFMMMQKWLNGYAYRIDITVLPFLICIGSLLVITALLIIAQTIRVALANPVKSLKTE</sequence>
<dbReference type="GO" id="GO:0022857">
    <property type="term" value="F:transmembrane transporter activity"/>
    <property type="evidence" value="ECO:0007669"/>
    <property type="project" value="TreeGrafter"/>
</dbReference>
<evidence type="ECO:0000256" key="6">
    <source>
        <dbReference type="SAM" id="Phobius"/>
    </source>
</evidence>
<evidence type="ECO:0000259" key="8">
    <source>
        <dbReference type="Pfam" id="PF12704"/>
    </source>
</evidence>
<keyword evidence="2" id="KW-1003">Cell membrane</keyword>
<name>A0A4Q7MZA9_9BACT</name>
<feature type="domain" description="ABC3 transporter permease C-terminal" evidence="7">
    <location>
        <begin position="290"/>
        <end position="401"/>
    </location>
</feature>
<reference evidence="9 10" key="1">
    <citation type="submission" date="2019-02" db="EMBL/GenBank/DDBJ databases">
        <title>Genomic Encyclopedia of Type Strains, Phase IV (KMG-IV): sequencing the most valuable type-strain genomes for metagenomic binning, comparative biology and taxonomic classification.</title>
        <authorList>
            <person name="Goeker M."/>
        </authorList>
    </citation>
    <scope>NUCLEOTIDE SEQUENCE [LARGE SCALE GENOMIC DNA]</scope>
    <source>
        <strain evidence="9 10">DSM 18116</strain>
    </source>
</reference>
<feature type="transmembrane region" description="Helical" evidence="6">
    <location>
        <begin position="421"/>
        <end position="444"/>
    </location>
</feature>
<dbReference type="PANTHER" id="PTHR30572:SF18">
    <property type="entry name" value="ABC-TYPE MACROLIDE FAMILY EXPORT SYSTEM PERMEASE COMPONENT 2"/>
    <property type="match status" value="1"/>
</dbReference>
<dbReference type="GO" id="GO:0005886">
    <property type="term" value="C:plasma membrane"/>
    <property type="evidence" value="ECO:0007669"/>
    <property type="project" value="UniProtKB-SubCell"/>
</dbReference>
<feature type="transmembrane region" description="Helical" evidence="6">
    <location>
        <begin position="731"/>
        <end position="751"/>
    </location>
</feature>
<organism evidence="9 10">
    <name type="scientific">Pseudobacter ginsenosidimutans</name>
    <dbReference type="NCBI Taxonomy" id="661488"/>
    <lineage>
        <taxon>Bacteria</taxon>
        <taxon>Pseudomonadati</taxon>
        <taxon>Bacteroidota</taxon>
        <taxon>Chitinophagia</taxon>
        <taxon>Chitinophagales</taxon>
        <taxon>Chitinophagaceae</taxon>
        <taxon>Pseudobacter</taxon>
    </lineage>
</organism>
<feature type="domain" description="MacB-like periplasmic core" evidence="8">
    <location>
        <begin position="20"/>
        <end position="245"/>
    </location>
</feature>